<dbReference type="InterPro" id="IPR007197">
    <property type="entry name" value="rSAM"/>
</dbReference>
<keyword evidence="4" id="KW-0411">Iron-sulfur</keyword>
<name>A0A1F4TNT3_UNCSA</name>
<dbReference type="InterPro" id="IPR013785">
    <property type="entry name" value="Aldolase_TIM"/>
</dbReference>
<dbReference type="SUPFAM" id="SSF102114">
    <property type="entry name" value="Radical SAM enzymes"/>
    <property type="match status" value="1"/>
</dbReference>
<evidence type="ECO:0000313" key="7">
    <source>
        <dbReference type="Proteomes" id="UP000177309"/>
    </source>
</evidence>
<protein>
    <recommendedName>
        <fullName evidence="5">Radical SAM core domain-containing protein</fullName>
    </recommendedName>
</protein>
<evidence type="ECO:0000256" key="2">
    <source>
        <dbReference type="ARBA" id="ARBA00022723"/>
    </source>
</evidence>
<dbReference type="PROSITE" id="PS51918">
    <property type="entry name" value="RADICAL_SAM"/>
    <property type="match status" value="1"/>
</dbReference>
<dbReference type="CDD" id="cd01335">
    <property type="entry name" value="Radical_SAM"/>
    <property type="match status" value="1"/>
</dbReference>
<evidence type="ECO:0000256" key="4">
    <source>
        <dbReference type="ARBA" id="ARBA00023014"/>
    </source>
</evidence>
<evidence type="ECO:0000256" key="1">
    <source>
        <dbReference type="ARBA" id="ARBA00022691"/>
    </source>
</evidence>
<dbReference type="GO" id="GO:0046872">
    <property type="term" value="F:metal ion binding"/>
    <property type="evidence" value="ECO:0007669"/>
    <property type="project" value="UniProtKB-KW"/>
</dbReference>
<dbReference type="PANTHER" id="PTHR11228">
    <property type="entry name" value="RADICAL SAM DOMAIN PROTEIN"/>
    <property type="match status" value="1"/>
</dbReference>
<reference evidence="6 7" key="1">
    <citation type="journal article" date="2016" name="Nat. Commun.">
        <title>Thousands of microbial genomes shed light on interconnected biogeochemical processes in an aquifer system.</title>
        <authorList>
            <person name="Anantharaman K."/>
            <person name="Brown C.T."/>
            <person name="Hug L.A."/>
            <person name="Sharon I."/>
            <person name="Castelle C.J."/>
            <person name="Probst A.J."/>
            <person name="Thomas B.C."/>
            <person name="Singh A."/>
            <person name="Wilkins M.J."/>
            <person name="Karaoz U."/>
            <person name="Brodie E.L."/>
            <person name="Williams K.H."/>
            <person name="Hubbard S.S."/>
            <person name="Banfield J.F."/>
        </authorList>
    </citation>
    <scope>NUCLEOTIDE SEQUENCE [LARGE SCALE GENOMIC DNA]</scope>
</reference>
<dbReference type="Proteomes" id="UP000177309">
    <property type="component" value="Unassembled WGS sequence"/>
</dbReference>
<dbReference type="InterPro" id="IPR027417">
    <property type="entry name" value="P-loop_NTPase"/>
</dbReference>
<dbReference type="SUPFAM" id="SSF53795">
    <property type="entry name" value="PEP carboxykinase-like"/>
    <property type="match status" value="1"/>
</dbReference>
<dbReference type="SFLD" id="SFLDG01067">
    <property type="entry name" value="SPASM/twitch_domain_containing"/>
    <property type="match status" value="1"/>
</dbReference>
<evidence type="ECO:0000313" key="6">
    <source>
        <dbReference type="EMBL" id="OGC34372.1"/>
    </source>
</evidence>
<proteinExistence type="predicted"/>
<dbReference type="Pfam" id="PF04055">
    <property type="entry name" value="Radical_SAM"/>
    <property type="match status" value="1"/>
</dbReference>
<evidence type="ECO:0000259" key="5">
    <source>
        <dbReference type="PROSITE" id="PS51918"/>
    </source>
</evidence>
<keyword evidence="1" id="KW-0949">S-adenosyl-L-methionine</keyword>
<dbReference type="GO" id="GO:0003824">
    <property type="term" value="F:catalytic activity"/>
    <property type="evidence" value="ECO:0007669"/>
    <property type="project" value="InterPro"/>
</dbReference>
<feature type="domain" description="Radical SAM core" evidence="5">
    <location>
        <begin position="8"/>
        <end position="239"/>
    </location>
</feature>
<evidence type="ECO:0000256" key="3">
    <source>
        <dbReference type="ARBA" id="ARBA00023004"/>
    </source>
</evidence>
<dbReference type="SFLD" id="SFLDG01386">
    <property type="entry name" value="main_SPASM_domain-containing"/>
    <property type="match status" value="1"/>
</dbReference>
<dbReference type="AlphaFoldDB" id="A0A1F4TNT3"/>
<comment type="caution">
    <text evidence="6">The sequence shown here is derived from an EMBL/GenBank/DDBJ whole genome shotgun (WGS) entry which is preliminary data.</text>
</comment>
<keyword evidence="3" id="KW-0408">Iron</keyword>
<sequence>MHLQTKKLKTMPRLPLEGKIDLTYRCNNNCRHCWLRIPADSKEKEQELTFEEIKEIVAQARKLGTRRWSISGGEPMLRPDFAEIFDFLTSHAVSYSLNTNGTLITPAIAQLMKRKGSKMVAVYGATREVHDHVTRNPGSYDAMMRGFAYLKEAGAGFTVQLIPMKDNYHQFDRMVELAKSLSKHYRVGAPWLYLSSSGDPAVNEEIKRQRLSPKEVLELDKPSVSYEERMVEESGCGKREPGDKRLFAACIANRRDFHLDPYGQMTFCGFIKDPALLYDLRQGTVADCWDNFIPSLADKVLGTQEYLDSCASCEDRKNCRWCPVYAYLEHRDFSKKVEHLCAVAKENKKYKENWRKNHRRYYQIGGITIQVEADLPITEETFHPKLNPFKVAGPGKDTVHVHHHFALPDLTNKDLGERLYSKTPWSIYKKGDSWIYLGISPTTGEKDLHRVAVFNKDHSRGEIYHKDDTSFKKGGMTSLTLFATDQILVGRLLADRQGCYLHSSAVILEGKGLMFVGHSEAGKSTTTRMMMEHGAEVLCDDRNIVRSNPEGFTVYGTWSHGDVPDISAKTAPLHTIFFLEQSKENQLTRLTDKKAIFKKLIACLIKPFETTDWWEKELDLLEQIAEKVQVYRMEFDKSGAIVDKIKAV</sequence>
<dbReference type="InterPro" id="IPR058240">
    <property type="entry name" value="rSAM_sf"/>
</dbReference>
<accession>A0A1F4TNT3</accession>
<dbReference type="Gene3D" id="3.20.20.70">
    <property type="entry name" value="Aldolase class I"/>
    <property type="match status" value="1"/>
</dbReference>
<keyword evidence="2" id="KW-0479">Metal-binding</keyword>
<gene>
    <name evidence="6" type="ORF">A2462_07950</name>
</gene>
<dbReference type="PANTHER" id="PTHR11228:SF7">
    <property type="entry name" value="PQQA PEPTIDE CYCLASE"/>
    <property type="match status" value="1"/>
</dbReference>
<dbReference type="InterPro" id="IPR050377">
    <property type="entry name" value="Radical_SAM_PqqE_MftC-like"/>
</dbReference>
<organism evidence="6 7">
    <name type="scientific">candidate division WOR-1 bacterium RIFOXYC2_FULL_41_25</name>
    <dbReference type="NCBI Taxonomy" id="1802586"/>
    <lineage>
        <taxon>Bacteria</taxon>
        <taxon>Bacillati</taxon>
        <taxon>Saganbacteria</taxon>
    </lineage>
</organism>
<dbReference type="EMBL" id="MEUI01000019">
    <property type="protein sequence ID" value="OGC34372.1"/>
    <property type="molecule type" value="Genomic_DNA"/>
</dbReference>
<dbReference type="SFLD" id="SFLDS00029">
    <property type="entry name" value="Radical_SAM"/>
    <property type="match status" value="1"/>
</dbReference>
<dbReference type="GO" id="GO:0006783">
    <property type="term" value="P:heme biosynthetic process"/>
    <property type="evidence" value="ECO:0007669"/>
    <property type="project" value="TreeGrafter"/>
</dbReference>
<dbReference type="GO" id="GO:0051536">
    <property type="term" value="F:iron-sulfur cluster binding"/>
    <property type="evidence" value="ECO:0007669"/>
    <property type="project" value="UniProtKB-KW"/>
</dbReference>
<dbReference type="Gene3D" id="3.40.50.300">
    <property type="entry name" value="P-loop containing nucleotide triphosphate hydrolases"/>
    <property type="match status" value="1"/>
</dbReference>